<dbReference type="Proteomes" id="UP000651482">
    <property type="component" value="Unassembled WGS sequence"/>
</dbReference>
<protein>
    <submittedName>
        <fullName evidence="9">Site-specific integrase</fullName>
    </submittedName>
</protein>
<evidence type="ECO:0000256" key="2">
    <source>
        <dbReference type="ARBA" id="ARBA00008857"/>
    </source>
</evidence>
<dbReference type="InterPro" id="IPR004107">
    <property type="entry name" value="Integrase_SAM-like_N"/>
</dbReference>
<evidence type="ECO:0000313" key="9">
    <source>
        <dbReference type="EMBL" id="MBC8533116.1"/>
    </source>
</evidence>
<dbReference type="InterPro" id="IPR044068">
    <property type="entry name" value="CB"/>
</dbReference>
<dbReference type="SUPFAM" id="SSF56349">
    <property type="entry name" value="DNA breaking-rejoining enzymes"/>
    <property type="match status" value="1"/>
</dbReference>
<dbReference type="CDD" id="cd01189">
    <property type="entry name" value="INT_ICEBs1_C_like"/>
    <property type="match status" value="1"/>
</dbReference>
<evidence type="ECO:0000256" key="5">
    <source>
        <dbReference type="ARBA" id="ARBA00023172"/>
    </source>
</evidence>
<dbReference type="InterPro" id="IPR002104">
    <property type="entry name" value="Integrase_catalytic"/>
</dbReference>
<dbReference type="InterPro" id="IPR011010">
    <property type="entry name" value="DNA_brk_join_enz"/>
</dbReference>
<dbReference type="PANTHER" id="PTHR30349">
    <property type="entry name" value="PHAGE INTEGRASE-RELATED"/>
    <property type="match status" value="1"/>
</dbReference>
<gene>
    <name evidence="9" type="ORF">IAG03_03660</name>
</gene>
<feature type="domain" description="Tyr recombinase" evidence="7">
    <location>
        <begin position="172"/>
        <end position="376"/>
    </location>
</feature>
<dbReference type="PROSITE" id="PS51898">
    <property type="entry name" value="TYR_RECOMBINASE"/>
    <property type="match status" value="1"/>
</dbReference>
<dbReference type="InterPro" id="IPR050090">
    <property type="entry name" value="Tyrosine_recombinase_XerCD"/>
</dbReference>
<proteinExistence type="inferred from homology"/>
<dbReference type="GO" id="GO:0006310">
    <property type="term" value="P:DNA recombination"/>
    <property type="evidence" value="ECO:0007669"/>
    <property type="project" value="UniProtKB-KW"/>
</dbReference>
<dbReference type="Pfam" id="PF14659">
    <property type="entry name" value="Phage_int_SAM_3"/>
    <property type="match status" value="1"/>
</dbReference>
<keyword evidence="3" id="KW-0229">DNA integration</keyword>
<evidence type="ECO:0000259" key="7">
    <source>
        <dbReference type="PROSITE" id="PS51898"/>
    </source>
</evidence>
<dbReference type="Gene3D" id="1.10.443.10">
    <property type="entry name" value="Intergrase catalytic core"/>
    <property type="match status" value="1"/>
</dbReference>
<evidence type="ECO:0000256" key="6">
    <source>
        <dbReference type="PROSITE-ProRule" id="PRU01248"/>
    </source>
</evidence>
<accession>A0A926D7H5</accession>
<keyword evidence="4 6" id="KW-0238">DNA-binding</keyword>
<name>A0A926D7H5_9FIRM</name>
<dbReference type="EMBL" id="JACRSN010000004">
    <property type="protein sequence ID" value="MBC8533116.1"/>
    <property type="molecule type" value="Genomic_DNA"/>
</dbReference>
<evidence type="ECO:0000259" key="8">
    <source>
        <dbReference type="PROSITE" id="PS51900"/>
    </source>
</evidence>
<organism evidence="9 10">
    <name type="scientific">Yeguia hominis</name>
    <dbReference type="NCBI Taxonomy" id="2763662"/>
    <lineage>
        <taxon>Bacteria</taxon>
        <taxon>Bacillati</taxon>
        <taxon>Bacillota</taxon>
        <taxon>Clostridia</taxon>
        <taxon>Eubacteriales</taxon>
        <taxon>Yeguiaceae</taxon>
        <taxon>Yeguia</taxon>
    </lineage>
</organism>
<evidence type="ECO:0000256" key="3">
    <source>
        <dbReference type="ARBA" id="ARBA00022908"/>
    </source>
</evidence>
<dbReference type="PROSITE" id="PS51900">
    <property type="entry name" value="CB"/>
    <property type="match status" value="1"/>
</dbReference>
<evidence type="ECO:0000256" key="1">
    <source>
        <dbReference type="ARBA" id="ARBA00003283"/>
    </source>
</evidence>
<dbReference type="GO" id="GO:0003677">
    <property type="term" value="F:DNA binding"/>
    <property type="evidence" value="ECO:0007669"/>
    <property type="project" value="UniProtKB-UniRule"/>
</dbReference>
<keyword evidence="5" id="KW-0233">DNA recombination</keyword>
<evidence type="ECO:0000313" key="10">
    <source>
        <dbReference type="Proteomes" id="UP000651482"/>
    </source>
</evidence>
<dbReference type="PANTHER" id="PTHR30349:SF91">
    <property type="entry name" value="INTA PROTEIN"/>
    <property type="match status" value="1"/>
</dbReference>
<comment type="similarity">
    <text evidence="2">Belongs to the 'phage' integrase family.</text>
</comment>
<dbReference type="Pfam" id="PF00589">
    <property type="entry name" value="Phage_integrase"/>
    <property type="match status" value="1"/>
</dbReference>
<dbReference type="InterPro" id="IPR010998">
    <property type="entry name" value="Integrase_recombinase_N"/>
</dbReference>
<dbReference type="GO" id="GO:0015074">
    <property type="term" value="P:DNA integration"/>
    <property type="evidence" value="ECO:0007669"/>
    <property type="project" value="UniProtKB-KW"/>
</dbReference>
<keyword evidence="10" id="KW-1185">Reference proteome</keyword>
<comment type="function">
    <text evidence="1">Site-specific tyrosine recombinase, which acts by catalyzing the cutting and rejoining of the recombining DNA molecules.</text>
</comment>
<evidence type="ECO:0000256" key="4">
    <source>
        <dbReference type="ARBA" id="ARBA00023125"/>
    </source>
</evidence>
<sequence>MVAGHLTLKNGKYYAVLNYKNAGGQRKTKWISLGLSEKGNKRKAEAELARLRAEFEPPKEAGDLSSDMLFADYLLEWLEIAKGSLAHATYGAYQGLLKSTIVPYFRKKKLTLRELEARHLQMFYSEMLRRVTPNTVIHYHAVIHSALKYAVKTDMLIQNVADKVDRPRKNSFQPVFLSADEMQEMFEALRGTKLELPVLVAAFYGLRRGEVVGLKWDAIDFEQGTISVKRTVTSTIIDGKYQEFEQQSAKTKSSLRTLPLIGSFREYFMQVKEAQELNKQVCGNCYNYEYDGFVFVDELGERMRVEYLTNAFPKFLESHGLRRMRFHDLRHSCASLLLANGVPLKHIQEWLGHSDFTTTANIYAHLDYKSKITSAQAMETGLALPEGGDFSSRWSSISAGENS</sequence>
<dbReference type="RefSeq" id="WP_249318467.1">
    <property type="nucleotide sequence ID" value="NZ_JACRSN010000004.1"/>
</dbReference>
<dbReference type="Gene3D" id="1.10.150.130">
    <property type="match status" value="1"/>
</dbReference>
<feature type="domain" description="Core-binding (CB)" evidence="8">
    <location>
        <begin position="65"/>
        <end position="151"/>
    </location>
</feature>
<dbReference type="InterPro" id="IPR013762">
    <property type="entry name" value="Integrase-like_cat_sf"/>
</dbReference>
<dbReference type="AlphaFoldDB" id="A0A926D7H5"/>
<reference evidence="9" key="1">
    <citation type="submission" date="2020-08" db="EMBL/GenBank/DDBJ databases">
        <title>Genome public.</title>
        <authorList>
            <person name="Liu C."/>
            <person name="Sun Q."/>
        </authorList>
    </citation>
    <scope>NUCLEOTIDE SEQUENCE</scope>
    <source>
        <strain evidence="9">NSJ-40</strain>
    </source>
</reference>
<comment type="caution">
    <text evidence="9">The sequence shown here is derived from an EMBL/GenBank/DDBJ whole genome shotgun (WGS) entry which is preliminary data.</text>
</comment>